<evidence type="ECO:0000256" key="2">
    <source>
        <dbReference type="ARBA" id="ARBA00038115"/>
    </source>
</evidence>
<dbReference type="OrthoDB" id="2498029at2759"/>
<keyword evidence="6" id="KW-1185">Reference proteome</keyword>
<dbReference type="SUPFAM" id="SSF53474">
    <property type="entry name" value="alpha/beta-Hydrolases"/>
    <property type="match status" value="1"/>
</dbReference>
<dbReference type="InterPro" id="IPR000073">
    <property type="entry name" value="AB_hydrolase_1"/>
</dbReference>
<dbReference type="STRING" id="27349.A0A0L6UNQ8"/>
<name>A0A0L6UNQ8_9BASI</name>
<evidence type="ECO:0000259" key="4">
    <source>
        <dbReference type="Pfam" id="PF00561"/>
    </source>
</evidence>
<dbReference type="PANTHER" id="PTHR22946:SF9">
    <property type="entry name" value="POLYKETIDE TRANSFERASE AF380"/>
    <property type="match status" value="1"/>
</dbReference>
<dbReference type="Gene3D" id="3.40.50.1820">
    <property type="entry name" value="alpha/beta hydrolase"/>
    <property type="match status" value="1"/>
</dbReference>
<dbReference type="InterPro" id="IPR029058">
    <property type="entry name" value="AB_hydrolase_fold"/>
</dbReference>
<evidence type="ECO:0000313" key="5">
    <source>
        <dbReference type="EMBL" id="KNZ49862.1"/>
    </source>
</evidence>
<dbReference type="GO" id="GO:0016788">
    <property type="term" value="F:hydrolase activity, acting on ester bonds"/>
    <property type="evidence" value="ECO:0007669"/>
    <property type="project" value="UniProtKB-ARBA"/>
</dbReference>
<dbReference type="PANTHER" id="PTHR22946">
    <property type="entry name" value="DIENELACTONE HYDROLASE DOMAIN-CONTAINING PROTEIN-RELATED"/>
    <property type="match status" value="1"/>
</dbReference>
<dbReference type="Proteomes" id="UP000037035">
    <property type="component" value="Unassembled WGS sequence"/>
</dbReference>
<evidence type="ECO:0000313" key="6">
    <source>
        <dbReference type="Proteomes" id="UP000037035"/>
    </source>
</evidence>
<protein>
    <recommendedName>
        <fullName evidence="4">AB hydrolase-1 domain-containing protein</fullName>
    </recommendedName>
</protein>
<dbReference type="VEuPathDB" id="FungiDB:VP01_473g14"/>
<dbReference type="AlphaFoldDB" id="A0A0L6UNQ8"/>
<accession>A0A0L6UNQ8</accession>
<proteinExistence type="inferred from homology"/>
<comment type="caution">
    <text evidence="5">The sequence shown here is derived from an EMBL/GenBank/DDBJ whole genome shotgun (WGS) entry which is preliminary data.</text>
</comment>
<dbReference type="Pfam" id="PF00561">
    <property type="entry name" value="Abhydrolase_1"/>
    <property type="match status" value="1"/>
</dbReference>
<keyword evidence="1" id="KW-0378">Hydrolase</keyword>
<evidence type="ECO:0000256" key="3">
    <source>
        <dbReference type="SAM" id="MobiDB-lite"/>
    </source>
</evidence>
<comment type="similarity">
    <text evidence="2">Belongs to the AB hydrolase superfamily. FUS2 hydrolase family.</text>
</comment>
<feature type="domain" description="AB hydrolase-1" evidence="4">
    <location>
        <begin position="41"/>
        <end position="310"/>
    </location>
</feature>
<sequence>MSSSFTRNTFSIPAGAEGHERIVMWSYIPKASLSPSDAASPVIIMANGLALPRSAGLPHIAARFANAGYTVLLFDFRHLGDSTGQPRQLVSQARQLEDYMTVIRFVTDSDSNAQVFCRKNIPASEVVLWGWSNSGGHVAKLATQADKLPISAVITLDPLCDGWANLRHHMWHNPLGMARIGHWILGDFLLSFLPVLNKQTTLVVPAFGPGGMLGSSEAEHGFQMMSSSSATESSAGAQEGRVHEELENHGIGKGPSVVNEIAARYGFEVLLQRCDGAQVKCPILISWAKNEGDRLIPSKIPRRFADDCLKAQNSHISIHLHEHEGDHFGLFFGGPGFEAGIRMQLQFLHTLFGPSLPDSKESIS</sequence>
<organism evidence="5 6">
    <name type="scientific">Puccinia sorghi</name>
    <dbReference type="NCBI Taxonomy" id="27349"/>
    <lineage>
        <taxon>Eukaryota</taxon>
        <taxon>Fungi</taxon>
        <taxon>Dikarya</taxon>
        <taxon>Basidiomycota</taxon>
        <taxon>Pucciniomycotina</taxon>
        <taxon>Pucciniomycetes</taxon>
        <taxon>Pucciniales</taxon>
        <taxon>Pucciniaceae</taxon>
        <taxon>Puccinia</taxon>
    </lineage>
</organism>
<evidence type="ECO:0000256" key="1">
    <source>
        <dbReference type="ARBA" id="ARBA00022801"/>
    </source>
</evidence>
<dbReference type="EMBL" id="LAVV01009878">
    <property type="protein sequence ID" value="KNZ49862.1"/>
    <property type="molecule type" value="Genomic_DNA"/>
</dbReference>
<reference evidence="5 6" key="1">
    <citation type="submission" date="2015-08" db="EMBL/GenBank/DDBJ databases">
        <title>Next Generation Sequencing and Analysis of the Genome of Puccinia sorghi L Schw, the Causal Agent of Maize Common Rust.</title>
        <authorList>
            <person name="Rochi L."/>
            <person name="Burguener G."/>
            <person name="Darino M."/>
            <person name="Turjanski A."/>
            <person name="Kreff E."/>
            <person name="Dieguez M.J."/>
            <person name="Sacco F."/>
        </authorList>
    </citation>
    <scope>NUCLEOTIDE SEQUENCE [LARGE SCALE GENOMIC DNA]</scope>
    <source>
        <strain evidence="5 6">RO10H11247</strain>
    </source>
</reference>
<feature type="compositionally biased region" description="Low complexity" evidence="3">
    <location>
        <begin position="223"/>
        <end position="239"/>
    </location>
</feature>
<gene>
    <name evidence="5" type="ORF">VP01_473g14</name>
</gene>
<feature type="region of interest" description="Disordered" evidence="3">
    <location>
        <begin position="223"/>
        <end position="243"/>
    </location>
</feature>
<dbReference type="InterPro" id="IPR050261">
    <property type="entry name" value="FrsA_esterase"/>
</dbReference>